<keyword evidence="3" id="KW-1185">Reference proteome</keyword>
<dbReference type="Proteomes" id="UP000265515">
    <property type="component" value="Unassembled WGS sequence"/>
</dbReference>
<protein>
    <submittedName>
        <fullName evidence="2">Uncharacterized protein</fullName>
    </submittedName>
</protein>
<dbReference type="EMBL" id="BFEA01000480">
    <property type="protein sequence ID" value="GBG84558.1"/>
    <property type="molecule type" value="Genomic_DNA"/>
</dbReference>
<organism evidence="2 3">
    <name type="scientific">Chara braunii</name>
    <name type="common">Braun's stonewort</name>
    <dbReference type="NCBI Taxonomy" id="69332"/>
    <lineage>
        <taxon>Eukaryota</taxon>
        <taxon>Viridiplantae</taxon>
        <taxon>Streptophyta</taxon>
        <taxon>Charophyceae</taxon>
        <taxon>Charales</taxon>
        <taxon>Characeae</taxon>
        <taxon>Chara</taxon>
    </lineage>
</organism>
<reference evidence="2 3" key="1">
    <citation type="journal article" date="2018" name="Cell">
        <title>The Chara Genome: Secondary Complexity and Implications for Plant Terrestrialization.</title>
        <authorList>
            <person name="Nishiyama T."/>
            <person name="Sakayama H."/>
            <person name="Vries J.D."/>
            <person name="Buschmann H."/>
            <person name="Saint-Marcoux D."/>
            <person name="Ullrich K.K."/>
            <person name="Haas F.B."/>
            <person name="Vanderstraeten L."/>
            <person name="Becker D."/>
            <person name="Lang D."/>
            <person name="Vosolsobe S."/>
            <person name="Rombauts S."/>
            <person name="Wilhelmsson P.K.I."/>
            <person name="Janitza P."/>
            <person name="Kern R."/>
            <person name="Heyl A."/>
            <person name="Rumpler F."/>
            <person name="Villalobos L.I.A.C."/>
            <person name="Clay J.M."/>
            <person name="Skokan R."/>
            <person name="Toyoda A."/>
            <person name="Suzuki Y."/>
            <person name="Kagoshima H."/>
            <person name="Schijlen E."/>
            <person name="Tajeshwar N."/>
            <person name="Catarino B."/>
            <person name="Hetherington A.J."/>
            <person name="Saltykova A."/>
            <person name="Bonnot C."/>
            <person name="Breuninger H."/>
            <person name="Symeonidi A."/>
            <person name="Radhakrishnan G.V."/>
            <person name="Van Nieuwerburgh F."/>
            <person name="Deforce D."/>
            <person name="Chang C."/>
            <person name="Karol K.G."/>
            <person name="Hedrich R."/>
            <person name="Ulvskov P."/>
            <person name="Glockner G."/>
            <person name="Delwiche C.F."/>
            <person name="Petrasek J."/>
            <person name="Van de Peer Y."/>
            <person name="Friml J."/>
            <person name="Beilby M."/>
            <person name="Dolan L."/>
            <person name="Kohara Y."/>
            <person name="Sugano S."/>
            <person name="Fujiyama A."/>
            <person name="Delaux P.-M."/>
            <person name="Quint M."/>
            <person name="TheiBen G."/>
            <person name="Hagemann M."/>
            <person name="Harholt J."/>
            <person name="Dunand C."/>
            <person name="Zachgo S."/>
            <person name="Langdale J."/>
            <person name="Maumus F."/>
            <person name="Straeten D.V.D."/>
            <person name="Gould S.B."/>
            <person name="Rensing S.A."/>
        </authorList>
    </citation>
    <scope>NUCLEOTIDE SEQUENCE [LARGE SCALE GENOMIC DNA]</scope>
    <source>
        <strain evidence="2 3">S276</strain>
    </source>
</reference>
<dbReference type="AlphaFoldDB" id="A0A388LQE7"/>
<gene>
    <name evidence="2" type="ORF">CBR_g38840</name>
</gene>
<accession>A0A388LQE7</accession>
<sequence length="264" mass="30197">MGANATPMLTLPAPTSTSSNVGYAVSNNQAAFLSSGYPNPFGRSNFWRANQEKLDRCFAKTVADEEKEAERKEEEKRNKILKEEEERKEEWRKERERLEAEITDRLDKRMEEKNSCRLKEKGSDDVALKEELEKIRKENEKLRSVLTSGDGVDGTTNVSKLQVELAFFRRQVLAKRVMEDDVFAMKKEIDQLRTSALARGSFQSELDSLRSEVSRLKIQGVKDREQVELWKREALRPGNKRGSVAIETPEVSNMDLLGPDGRTI</sequence>
<evidence type="ECO:0000256" key="1">
    <source>
        <dbReference type="SAM" id="MobiDB-lite"/>
    </source>
</evidence>
<evidence type="ECO:0000313" key="3">
    <source>
        <dbReference type="Proteomes" id="UP000265515"/>
    </source>
</evidence>
<evidence type="ECO:0000313" key="2">
    <source>
        <dbReference type="EMBL" id="GBG84558.1"/>
    </source>
</evidence>
<feature type="region of interest" description="Disordered" evidence="1">
    <location>
        <begin position="64"/>
        <end position="94"/>
    </location>
</feature>
<comment type="caution">
    <text evidence="2">The sequence shown here is derived from an EMBL/GenBank/DDBJ whole genome shotgun (WGS) entry which is preliminary data.</text>
</comment>
<proteinExistence type="predicted"/>
<dbReference type="Gramene" id="GBG84558">
    <property type="protein sequence ID" value="GBG84558"/>
    <property type="gene ID" value="CBR_g38840"/>
</dbReference>
<name>A0A388LQE7_CHABU</name>